<dbReference type="OrthoDB" id="2386201at2759"/>
<dbReference type="GeneID" id="27334326"/>
<name>A0A0D2BT94_9EURO</name>
<evidence type="ECO:0000256" key="1">
    <source>
        <dbReference type="SAM" id="MobiDB-lite"/>
    </source>
</evidence>
<gene>
    <name evidence="2" type="ORF">PV08_07243</name>
</gene>
<dbReference type="HOGENOM" id="CLU_231646_0_0_1"/>
<accession>A0A0D2BT94</accession>
<feature type="compositionally biased region" description="Polar residues" evidence="1">
    <location>
        <begin position="232"/>
        <end position="260"/>
    </location>
</feature>
<feature type="region of interest" description="Disordered" evidence="1">
    <location>
        <begin position="211"/>
        <end position="280"/>
    </location>
</feature>
<reference evidence="2 3" key="1">
    <citation type="submission" date="2015-01" db="EMBL/GenBank/DDBJ databases">
        <title>The Genome Sequence of Exophiala spinifera CBS89968.</title>
        <authorList>
            <consortium name="The Broad Institute Genomics Platform"/>
            <person name="Cuomo C."/>
            <person name="de Hoog S."/>
            <person name="Gorbushina A."/>
            <person name="Stielow B."/>
            <person name="Teixiera M."/>
            <person name="Abouelleil A."/>
            <person name="Chapman S.B."/>
            <person name="Priest M."/>
            <person name="Young S.K."/>
            <person name="Wortman J."/>
            <person name="Nusbaum C."/>
            <person name="Birren B."/>
        </authorList>
    </citation>
    <scope>NUCLEOTIDE SEQUENCE [LARGE SCALE GENOMIC DNA]</scope>
    <source>
        <strain evidence="2 3">CBS 89968</strain>
    </source>
</reference>
<organism evidence="2 3">
    <name type="scientific">Exophiala spinifera</name>
    <dbReference type="NCBI Taxonomy" id="91928"/>
    <lineage>
        <taxon>Eukaryota</taxon>
        <taxon>Fungi</taxon>
        <taxon>Dikarya</taxon>
        <taxon>Ascomycota</taxon>
        <taxon>Pezizomycotina</taxon>
        <taxon>Eurotiomycetes</taxon>
        <taxon>Chaetothyriomycetidae</taxon>
        <taxon>Chaetothyriales</taxon>
        <taxon>Herpotrichiellaceae</taxon>
        <taxon>Exophiala</taxon>
    </lineage>
</organism>
<protein>
    <submittedName>
        <fullName evidence="2">Uncharacterized protein</fullName>
    </submittedName>
</protein>
<feature type="compositionally biased region" description="Basic residues" evidence="1">
    <location>
        <begin position="551"/>
        <end position="567"/>
    </location>
</feature>
<feature type="compositionally biased region" description="Low complexity" evidence="1">
    <location>
        <begin position="415"/>
        <end position="427"/>
    </location>
</feature>
<feature type="region of interest" description="Disordered" evidence="1">
    <location>
        <begin position="127"/>
        <end position="174"/>
    </location>
</feature>
<keyword evidence="3" id="KW-1185">Reference proteome</keyword>
<dbReference type="Proteomes" id="UP000053328">
    <property type="component" value="Unassembled WGS sequence"/>
</dbReference>
<feature type="region of interest" description="Disordered" evidence="1">
    <location>
        <begin position="545"/>
        <end position="614"/>
    </location>
</feature>
<feature type="region of interest" description="Disordered" evidence="1">
    <location>
        <begin position="1"/>
        <end position="20"/>
    </location>
</feature>
<dbReference type="GO" id="GO:0005634">
    <property type="term" value="C:nucleus"/>
    <property type="evidence" value="ECO:0007669"/>
    <property type="project" value="InterPro"/>
</dbReference>
<feature type="compositionally biased region" description="Basic and acidic residues" evidence="1">
    <location>
        <begin position="578"/>
        <end position="589"/>
    </location>
</feature>
<feature type="region of interest" description="Disordered" evidence="1">
    <location>
        <begin position="455"/>
        <end position="503"/>
    </location>
</feature>
<dbReference type="GO" id="GO:0000724">
    <property type="term" value="P:double-strand break repair via homologous recombination"/>
    <property type="evidence" value="ECO:0007669"/>
    <property type="project" value="TreeGrafter"/>
</dbReference>
<dbReference type="STRING" id="91928.A0A0D2BT94"/>
<dbReference type="PANTHER" id="PTHR28122">
    <property type="entry name" value="E3 UBIQUITIN-PROTEIN LIGASE SUBSTRATE RECEPTOR MMS22"/>
    <property type="match status" value="1"/>
</dbReference>
<dbReference type="PANTHER" id="PTHR28122:SF1">
    <property type="entry name" value="E3 UBIQUITIN-PROTEIN LIGASE SUBSTRATE RECEPTOR MMS22"/>
    <property type="match status" value="1"/>
</dbReference>
<feature type="region of interest" description="Disordered" evidence="1">
    <location>
        <begin position="761"/>
        <end position="810"/>
    </location>
</feature>
<dbReference type="EMBL" id="KN847496">
    <property type="protein sequence ID" value="KIW14459.1"/>
    <property type="molecule type" value="Genomic_DNA"/>
</dbReference>
<dbReference type="RefSeq" id="XP_016234675.1">
    <property type="nucleotide sequence ID" value="XM_016381573.1"/>
</dbReference>
<dbReference type="VEuPathDB" id="FungiDB:PV08_07243"/>
<proteinExistence type="predicted"/>
<feature type="region of interest" description="Disordered" evidence="1">
    <location>
        <begin position="324"/>
        <end position="437"/>
    </location>
</feature>
<evidence type="ECO:0000313" key="2">
    <source>
        <dbReference type="EMBL" id="KIW14459.1"/>
    </source>
</evidence>
<feature type="compositionally biased region" description="Low complexity" evidence="1">
    <location>
        <begin position="876"/>
        <end position="886"/>
    </location>
</feature>
<dbReference type="GO" id="GO:0035361">
    <property type="term" value="C:Cul8-RING ubiquitin ligase complex"/>
    <property type="evidence" value="ECO:0007669"/>
    <property type="project" value="TreeGrafter"/>
</dbReference>
<feature type="region of interest" description="Disordered" evidence="1">
    <location>
        <begin position="862"/>
        <end position="886"/>
    </location>
</feature>
<feature type="compositionally biased region" description="Basic and acidic residues" evidence="1">
    <location>
        <begin position="394"/>
        <end position="404"/>
    </location>
</feature>
<sequence>MVDWRELGYVPDSDDEDEDFENVQVTQDCRNITYAVNDGSNLPGRSTCWPHEPTEAKHTQENGVLDNLAAIKENAVPSFPPNDQDARDCLPAVPIAGSSAQSTAILLEAELGKGLRTVQHVLSTAKEGFVGDDDDSDSPLSSPPDSPRSVVDHEVSAPVPVRLPDTRQTNDDLNGDLMRQLIRRSLRTRNPIQLHPYALEDARYRQSLKERGLKPVRAPNPSSKLHHGLGEESQSADAYESSQTQTLDQDPQSSSQIQTVSDEESQSPVRATRTRPTIFDLPLDDDLPELSDLLKAPVNLAMAKRPKNTKNVKRRSVSATIPNDDFQLYDLPGDEGDTQTRPRTITKRRRFIIPPSPPQSRGTLSSDDSPRSLNRLPLPSSATPGPLPTPLLSSERHARTRVIEPDSSDFETSIESGGVEDASSSSEGSGGSPQGIQGIRRRIKGVLPASWLKLDINKQQNRHGEDQRRGRSPVKAVAEKGVAQRVSRTGRPNRPDGPNEPGTEILALLSDSDSDVSITANGVSEATYDDPVDLVDDVVEDNEIDAMLAPRTRKPTSARKEPRKGHKLLPNARSTPDSNKRGADADSHHYVSWPTKRSSLKPGSRSTKRVKKKHRNLQMTVLEAPGFKEKEVPRFLRIAGRRRARFLERLAQEPARKFFKMSTMQDTLDVNQELDLWKGRQRTRHIAISHSTERAPVHAGLHRDHKEPRAVGFDQPSSELESLKKVTRDTLQRVRQNHQFNPQRPAFNRNVLSPGIRDYFPTQPGQRKRIGPRSLHPSIETFRPSSRKRTSTIHPPKPIKPPTLQSVGIGPLVSDASSAKRYQRKALPIRYSIHHTNCGRTTLTSNSRASDARLHNLEDISCHNGTSAGSKSHVRSSPPSAQSISVSYGHSLSPICSELQSPPKPTLQHSMLVPAAQFLKNSLASSTMTSMSDPTHLLAARTAYISVRTPISEHAVPCGSWSQVAQDVTNRTFTEIQSILASDMSQAAYIPMLRNATRSLETMVRYINEGLYFDDQFHLRSFIGCMSEKLDTILKSFDSYLTSSVGSISPELAPILDNLMLLAYQTSRLATLDEENSIHRCTEVLHKLATHAFVLAFSEQYLRKLSRAICKNTEDEPTMDAAVVEVSASEIETIALIHRLGISSFCLSQLNETLSSHKIYTSLRGPDEILVCVILILACFYTILGKDEVENYSRPGGPSLVSPGLIALSNAVNAFIPFSLDAQHKRRKDVRYTWMLQRFGITAFQWCLFLVRILDANDANNLLRKMFKHYSDKANNMLDFFGHSQPGTPAFLDNQLPVSDLVPEPRDTDYVVFLKLVAFVLGSVPGRDHDDSGMEAKLAMRKLSLIFSLLPNTGPDVEDDKPLHTVDYQAMANRYLLFVTLYHYSPAGLKPELSQIRGLVKFGKAHSAVCGIVLDSWFRIVKSIVSQPVYTSELRQLGSWIQDMILQIHDKIELLPLSSTQCDNFETHQRNRDSANQLLRKLAGVYADAIDRCLTETQATDLLQGGRLDDLIELCSPSLKLNDETVAAILCVIVSFVKKCRNFAFSVPELQQQLRRILVAQLHRAFPLEDALLISLVDSWFAIAFSKVVSGSEDWDTYLSNWGAHSFTRLASNRPGTHCHILFVSKVVADEQYLNANVFDLLEIWLSSILKPLSDMKFEHVLTNNLLQHAPRMLGLAALHPERTSGRECSLLSFDDFIHQRQSILRHVVRQIYLVGGAGTPEAESCKDQLLRLLRTISRAMNNTWERTPHEERTALAGFMHGLVFELNMSPFPEFKCDFSYITYATTAQDKAIQLEGLFIRNTAQSDPVNYELAVQVFGDVCQLASLRERYEISDLLAATFSASDFNYIDDEGQFRLDLHAQLVFMKAVFPVWLEHSLTQLVDHNHSALSVVLAVALHVLDALELRVDLEDQSRMEQFAELTVAMLAAVARAFQSASDGISYHARKLEVLATLVSLCSRCCSRWAHLQLLFPGSERLAALQFHVQGHGLHIYSHACKAVGRDCRPSWVKEVDFILAEAGFADPEEIGMIRGYAVKDLDRLGRNGQEDETSVDIAGSRLQVGCAVEEMAEVLALLGVDQDWKVSTSLE</sequence>
<dbReference type="Pfam" id="PF09462">
    <property type="entry name" value="Mus7"/>
    <property type="match status" value="1"/>
</dbReference>
<dbReference type="GO" id="GO:0031297">
    <property type="term" value="P:replication fork processing"/>
    <property type="evidence" value="ECO:0007669"/>
    <property type="project" value="InterPro"/>
</dbReference>
<evidence type="ECO:0000313" key="3">
    <source>
        <dbReference type="Proteomes" id="UP000053328"/>
    </source>
</evidence>
<dbReference type="InterPro" id="IPR019021">
    <property type="entry name" value="Mms22"/>
</dbReference>